<dbReference type="PROSITE" id="PS50158">
    <property type="entry name" value="ZF_CCHC"/>
    <property type="match status" value="1"/>
</dbReference>
<dbReference type="GeneID" id="120251377"/>
<dbReference type="Proteomes" id="UP001515500">
    <property type="component" value="Chromosome 20"/>
</dbReference>
<dbReference type="SUPFAM" id="SSF57756">
    <property type="entry name" value="Retrovirus zinc finger-like domains"/>
    <property type="match status" value="1"/>
</dbReference>
<evidence type="ECO:0000256" key="2">
    <source>
        <dbReference type="SAM" id="MobiDB-lite"/>
    </source>
</evidence>
<dbReference type="GO" id="GO:0008270">
    <property type="term" value="F:zinc ion binding"/>
    <property type="evidence" value="ECO:0007669"/>
    <property type="project" value="UniProtKB-KW"/>
</dbReference>
<dbReference type="PANTHER" id="PTHR35317:SF23">
    <property type="entry name" value="OS04G0629600 PROTEIN"/>
    <property type="match status" value="1"/>
</dbReference>
<feature type="compositionally biased region" description="Basic residues" evidence="2">
    <location>
        <begin position="210"/>
        <end position="219"/>
    </location>
</feature>
<dbReference type="SMART" id="SM00343">
    <property type="entry name" value="ZnF_C2HC"/>
    <property type="match status" value="1"/>
</dbReference>
<keyword evidence="1" id="KW-0862">Zinc</keyword>
<dbReference type="AlphaFoldDB" id="A0AB40ALC8"/>
<feature type="domain" description="CCHC-type" evidence="3">
    <location>
        <begin position="236"/>
        <end position="252"/>
    </location>
</feature>
<organism evidence="4 5">
    <name type="scientific">Dioscorea cayennensis subsp. rotundata</name>
    <name type="common">White Guinea yam</name>
    <name type="synonym">Dioscorea rotundata</name>
    <dbReference type="NCBI Taxonomy" id="55577"/>
    <lineage>
        <taxon>Eukaryota</taxon>
        <taxon>Viridiplantae</taxon>
        <taxon>Streptophyta</taxon>
        <taxon>Embryophyta</taxon>
        <taxon>Tracheophyta</taxon>
        <taxon>Spermatophyta</taxon>
        <taxon>Magnoliopsida</taxon>
        <taxon>Liliopsida</taxon>
        <taxon>Dioscoreales</taxon>
        <taxon>Dioscoreaceae</taxon>
        <taxon>Dioscorea</taxon>
    </lineage>
</organism>
<feature type="region of interest" description="Disordered" evidence="2">
    <location>
        <begin position="205"/>
        <end position="228"/>
    </location>
</feature>
<evidence type="ECO:0000313" key="5">
    <source>
        <dbReference type="RefSeq" id="XP_039115845.1"/>
    </source>
</evidence>
<evidence type="ECO:0000256" key="1">
    <source>
        <dbReference type="PROSITE-ProRule" id="PRU00047"/>
    </source>
</evidence>
<dbReference type="GO" id="GO:0003676">
    <property type="term" value="F:nucleic acid binding"/>
    <property type="evidence" value="ECO:0007669"/>
    <property type="project" value="InterPro"/>
</dbReference>
<accession>A0AB40ALC8</accession>
<evidence type="ECO:0000259" key="3">
    <source>
        <dbReference type="PROSITE" id="PS50158"/>
    </source>
</evidence>
<dbReference type="RefSeq" id="XP_039115845.1">
    <property type="nucleotide sequence ID" value="XM_039259911.1"/>
</dbReference>
<evidence type="ECO:0000313" key="4">
    <source>
        <dbReference type="Proteomes" id="UP001515500"/>
    </source>
</evidence>
<dbReference type="PANTHER" id="PTHR35317">
    <property type="entry name" value="OS04G0629600 PROTEIN"/>
    <property type="match status" value="1"/>
</dbReference>
<keyword evidence="1" id="KW-0479">Metal-binding</keyword>
<proteinExistence type="predicted"/>
<dbReference type="Gene3D" id="4.10.60.10">
    <property type="entry name" value="Zinc finger, CCHC-type"/>
    <property type="match status" value="1"/>
</dbReference>
<name>A0AB40ALC8_DIOCR</name>
<keyword evidence="4" id="KW-1185">Reference proteome</keyword>
<dbReference type="InterPro" id="IPR036875">
    <property type="entry name" value="Znf_CCHC_sf"/>
</dbReference>
<keyword evidence="1" id="KW-0863">Zinc-finger</keyword>
<sequence>MQSDTFDEKCHVPMLRGDNYKDWKELILLQLGCMDFDYAIRKDEPSVPTDNSTPGAIGLYERWKRSNRLSMMYIKTRISASIRGSILDCANVRDLLKAIDDQFESSDKALASTLMTKLLSMKLTSVKGVREHIMRIRDLAAQLKALEQIDFSDAYLVHFILHSLPHQYNAFKISYNTHKDKWSINELLTMCVQEEGRLLLEKSESAHMATRGKKRGRTNLKKDKDKPPVQIEKVSKCFFCKKKGHMKKDCPKLKIHLDKKGLLKPKDTDKE</sequence>
<dbReference type="InterPro" id="IPR001878">
    <property type="entry name" value="Znf_CCHC"/>
</dbReference>
<reference evidence="5" key="1">
    <citation type="submission" date="2025-08" db="UniProtKB">
        <authorList>
            <consortium name="RefSeq"/>
        </authorList>
    </citation>
    <scope>IDENTIFICATION</scope>
</reference>
<dbReference type="Pfam" id="PF14223">
    <property type="entry name" value="Retrotran_gag_2"/>
    <property type="match status" value="1"/>
</dbReference>
<gene>
    <name evidence="5" type="primary">LOC120251377</name>
</gene>
<dbReference type="Pfam" id="PF00098">
    <property type="entry name" value="zf-CCHC"/>
    <property type="match status" value="1"/>
</dbReference>
<protein>
    <submittedName>
        <fullName evidence="5">Uncharacterized protein LOC120251377</fullName>
    </submittedName>
</protein>